<evidence type="ECO:0000313" key="1">
    <source>
        <dbReference type="EMBL" id="AXV84759.1"/>
    </source>
</evidence>
<dbReference type="Proteomes" id="UP000261758">
    <property type="component" value="Plasmid unnamed"/>
</dbReference>
<organism evidence="1 2">
    <name type="scientific">Ralstonia solanacearum</name>
    <name type="common">Pseudomonas solanacearum</name>
    <dbReference type="NCBI Taxonomy" id="305"/>
    <lineage>
        <taxon>Bacteria</taxon>
        <taxon>Pseudomonadati</taxon>
        <taxon>Pseudomonadota</taxon>
        <taxon>Betaproteobacteria</taxon>
        <taxon>Burkholderiales</taxon>
        <taxon>Burkholderiaceae</taxon>
        <taxon>Ralstonia</taxon>
        <taxon>Ralstonia solanacearum species complex</taxon>
    </lineage>
</organism>
<sequence>MKFKGEYFGCDFGDWDDVRISSISDCDFSEARLHGCRFLNADMKGIVTPPWPCFCLRDPSKARDFVMSKSWPKSMGLTLDIYTDTDPECAAIVANASVIADKDKLSLDEVRALLEGIPGLEIKR</sequence>
<gene>
    <name evidence="1" type="ORF">CJO77_22035</name>
</gene>
<name>A0AAD0SDJ6_RALSL</name>
<evidence type="ECO:0000313" key="2">
    <source>
        <dbReference type="Proteomes" id="UP000261758"/>
    </source>
</evidence>
<dbReference type="EMBL" id="CP022760">
    <property type="protein sequence ID" value="AXV84759.1"/>
    <property type="molecule type" value="Genomic_DNA"/>
</dbReference>
<geneLocation type="plasmid" evidence="1 2">
    <name>unnamed</name>
</geneLocation>
<proteinExistence type="predicted"/>
<reference evidence="1 2" key="1">
    <citation type="submission" date="2017-08" db="EMBL/GenBank/DDBJ databases">
        <title>Genome sequences of Ralstonia solanacearum Species Complex (RSSC) isolated from Potato bacterial wilts in Korea.</title>
        <authorList>
            <person name="Cho H."/>
            <person name="Song E.-S."/>
            <person name="Lee Y.K."/>
            <person name="Lee S."/>
            <person name="Lee S.-W."/>
            <person name="Jo A."/>
            <person name="Kim J.-G."/>
            <person name="Hwang I."/>
        </authorList>
    </citation>
    <scope>NUCLEOTIDE SEQUENCE [LARGE SCALE GENOMIC DNA]</scope>
    <source>
        <strain evidence="1 2">T98</strain>
        <plasmid evidence="1 2">unnamed</plasmid>
    </source>
</reference>
<keyword evidence="1" id="KW-0614">Plasmid</keyword>
<evidence type="ECO:0008006" key="3">
    <source>
        <dbReference type="Google" id="ProtNLM"/>
    </source>
</evidence>
<protein>
    <recommendedName>
        <fullName evidence="3">Pentapeptide repeat-containing protein</fullName>
    </recommendedName>
</protein>
<accession>A0AAD0SDJ6</accession>
<dbReference type="AlphaFoldDB" id="A0AAD0SDJ6"/>